<keyword evidence="2" id="KW-1185">Reference proteome</keyword>
<reference evidence="1" key="1">
    <citation type="submission" date="2020-05" db="EMBL/GenBank/DDBJ databases">
        <title>Large-scale comparative analyses of tick genomes elucidate their genetic diversity and vector capacities.</title>
        <authorList>
            <person name="Jia N."/>
            <person name="Wang J."/>
            <person name="Shi W."/>
            <person name="Du L."/>
            <person name="Sun Y."/>
            <person name="Zhan W."/>
            <person name="Jiang J."/>
            <person name="Wang Q."/>
            <person name="Zhang B."/>
            <person name="Ji P."/>
            <person name="Sakyi L.B."/>
            <person name="Cui X."/>
            <person name="Yuan T."/>
            <person name="Jiang B."/>
            <person name="Yang W."/>
            <person name="Lam T.T.-Y."/>
            <person name="Chang Q."/>
            <person name="Ding S."/>
            <person name="Wang X."/>
            <person name="Zhu J."/>
            <person name="Ruan X."/>
            <person name="Zhao L."/>
            <person name="Wei J."/>
            <person name="Que T."/>
            <person name="Du C."/>
            <person name="Cheng J."/>
            <person name="Dai P."/>
            <person name="Han X."/>
            <person name="Huang E."/>
            <person name="Gao Y."/>
            <person name="Liu J."/>
            <person name="Shao H."/>
            <person name="Ye R."/>
            <person name="Li L."/>
            <person name="Wei W."/>
            <person name="Wang X."/>
            <person name="Wang C."/>
            <person name="Yang T."/>
            <person name="Huo Q."/>
            <person name="Li W."/>
            <person name="Guo W."/>
            <person name="Chen H."/>
            <person name="Zhou L."/>
            <person name="Ni X."/>
            <person name="Tian J."/>
            <person name="Zhou Y."/>
            <person name="Sheng Y."/>
            <person name="Liu T."/>
            <person name="Pan Y."/>
            <person name="Xia L."/>
            <person name="Li J."/>
            <person name="Zhao F."/>
            <person name="Cao W."/>
        </authorList>
    </citation>
    <scope>NUCLEOTIDE SEQUENCE</scope>
    <source>
        <strain evidence="1">Hyas-2018</strain>
    </source>
</reference>
<proteinExistence type="predicted"/>
<evidence type="ECO:0000313" key="2">
    <source>
        <dbReference type="Proteomes" id="UP000821845"/>
    </source>
</evidence>
<name>A0ACB7SCL3_HYAAI</name>
<organism evidence="1 2">
    <name type="scientific">Hyalomma asiaticum</name>
    <name type="common">Tick</name>
    <dbReference type="NCBI Taxonomy" id="266040"/>
    <lineage>
        <taxon>Eukaryota</taxon>
        <taxon>Metazoa</taxon>
        <taxon>Ecdysozoa</taxon>
        <taxon>Arthropoda</taxon>
        <taxon>Chelicerata</taxon>
        <taxon>Arachnida</taxon>
        <taxon>Acari</taxon>
        <taxon>Parasitiformes</taxon>
        <taxon>Ixodida</taxon>
        <taxon>Ixodoidea</taxon>
        <taxon>Ixodidae</taxon>
        <taxon>Hyalomminae</taxon>
        <taxon>Hyalomma</taxon>
    </lineage>
</organism>
<dbReference type="EMBL" id="CM023485">
    <property type="protein sequence ID" value="KAH6931671.1"/>
    <property type="molecule type" value="Genomic_DNA"/>
</dbReference>
<comment type="caution">
    <text evidence="1">The sequence shown here is derived from an EMBL/GenBank/DDBJ whole genome shotgun (WGS) entry which is preliminary data.</text>
</comment>
<gene>
    <name evidence="1" type="ORF">HPB50_026708</name>
</gene>
<sequence>MNHLAADSLGLHRVENPSHCEPAVSLHLYCPPFDECSMFDQRTGHRSKSKVTFWSKYGQRTPFALVKGEARIVLEGVRLVHGCVTWNRSSTTHERTSGDVVLLSGVSQSRPEWVLLRGLRTLAILRVFRSLVSVRGVRQLVLIFAASVPAFINIALLLFLVMFVYAVLGVSLFGTLRSDDSFSGLVNFGQLWRALLLLFRLSTSSAWNEVLAWLLPAGKGLAVSYLVSYLFISNFIIFNSYVAVLLAGYEQALNTELSGLSDADLVDFAAAWARLDVAARRTLPLCALPTLLDSLPRPLRLPRPNTLALAIMDVPLLSGDRVHYVHLLQSLLRVRMNMYEPLCQPLQRSLDADAAASYPELRRADMRPVSGTMQRQQEQRAALVLAEFFVRGCERLRLERAARTLQRAYRAHRLRRTITLANRLQPFPLFLLTQTKLQYW</sequence>
<dbReference type="Proteomes" id="UP000821845">
    <property type="component" value="Chromosome 5"/>
</dbReference>
<protein>
    <submittedName>
        <fullName evidence="1">Uncharacterized protein</fullName>
    </submittedName>
</protein>
<accession>A0ACB7SCL3</accession>
<evidence type="ECO:0000313" key="1">
    <source>
        <dbReference type="EMBL" id="KAH6931671.1"/>
    </source>
</evidence>